<dbReference type="Gene3D" id="3.30.559.30">
    <property type="entry name" value="Nonribosomal peptide synthetase, condensation domain"/>
    <property type="match status" value="3"/>
</dbReference>
<dbReference type="InterPro" id="IPR010071">
    <property type="entry name" value="AA_adenyl_dom"/>
</dbReference>
<evidence type="ECO:0000256" key="8">
    <source>
        <dbReference type="ARBA" id="ARBA00033440"/>
    </source>
</evidence>
<dbReference type="PROSITE" id="PS00012">
    <property type="entry name" value="PHOSPHOPANTETHEINE"/>
    <property type="match status" value="4"/>
</dbReference>
<dbReference type="Gene3D" id="3.30.300.30">
    <property type="match status" value="3"/>
</dbReference>
<dbReference type="CDD" id="cd19535">
    <property type="entry name" value="Cyc_NRPS"/>
    <property type="match status" value="3"/>
</dbReference>
<sequence>MQEKLRLLPARSRVRGDRDDGAAALRQDVSELTGVPVDDLTDDADLLALGLDSVTIMRISGLMRRAGKRVEYRNLVQNPTLGAWRKLLHESGSGALEETAAAAEPALVDLAEPFPLAVMQHAFWIGRTQAQQLGDVAAHFYSEFDHEGGLEPDRLERAMRALIARHPMLRVVIDAAGMQRVTEHGAWSGLVVHDLQDLPEPERARRLAHTRDTCSHRSMDIGAGEVIDLQLSLLPGGRTRVHLDLDMIAGDALSLRNLLADLTTLYEHGPGALPALEYSYGRYLADRSRVRATAREQARHWWQSQLPELPAMPELPLLTSEEASGGARVDRRRYWLSSERAAQLRERAHRAGLTTASALATVFAETIGAWSSADRFLLNMPAFDREPLHDDVDRLVGDFSSSVLLDVDLSTPMSVTERGRAITDRLRQVLGYAAYTGVEVLRDLSRAGGGDRVLAPVVYTSALSLGELYTPEVRQCLGEPSWTISQGPQVWLDAQVTEYDGGILLNWDARVSLFPPGLLDTMFDAYVRFVDLLLDDSGAWDREAPWPVAGRRYGEVATVPALPLHQRFFARAAADPERTALLADGAAISYGELSARARRMARILRDSGIGRGDSVAITLPKGVDQIVAALGVLAAGATYVPSGIDLPLARRERVYRTAGARLVITDRATVAAGSWPEDIEPVFPEQAHAAEPLTRITEVDPEDVMYVIFTSGSTGAPKGVEVPHRAVAATIDAVNSRFGIGADDRTIALSALDFDLSAYDLFGFLAVGGSVVVVEEARRRDAAAWAELIRRWEVTVVSAVPALLDMLLTAAADSGLGSALRMVMLGGDRITVDLPDRLRRLVPGCRFAGLGGMTEAAIHATVCEVDTVDPDWTSVPYGVPLPHADTRVVDTHGRDRPDWAPGELWVTGTGLAHGYRGDPERTADKFVERDGLRWYRTGDLVRYRTDGTLEFLGRTDHQVKIRGHRIELGEVEAVLADHSRIAAAAVAVLEHPTRSLGAVVVGAGDALDDLTDDALRAWLGERLPAYMVPRRFVRSAALPITRNGKIDRDAVHATLAAAVDSRGDTESAAPRDGLERIVADAWAAVLGREDIRRDDDFFALGGDSLLATRLIRRLLADGVTGADLAHLFTTPTFAAFASTLVFGTATELPAIVGDPEHRYEPFPLTDIQVAYWLGRSDDFDLGGIGAHLYLEYDWSGVDPVRLEAAWNRVIDRHPMLRAVIGADGMQRVLDEVPAYRIPVVEGSVTVARGDISDNLRDAGGWPLFDIRVVRDGEGTRVCAAFDTLIADGLSALVLLSEWTRLYADPDLSLPVPGLEFRDYVLGCAPSESEVAAALSYWRGRSAELPPGPQLPLRVLPAAVERPRFTRREVRLDPDIWQRIAGRARELGLTPSVVLLACYTWVLGCWSAQRELTVTLTRFDRRDVHPDVMRVVGDFSSLLLVADRPVEKESWLGRARRLQEQLWSDLDHQQVSAVRVLRELARENAVAAEPVPVVFTSMLGVDDELARSVRWPDFTRTQTPQVWLDHQVIELPDGLLLSWDSVDELFPDGLVEDMFGVYYRLLSRLGEVDWEQPLEAVLPVLPAGQQEIRDSVNNTAGPQSGAGAGSGLLHSAMFEMAAATPGRTALVEGGMAVSFGELAEHSRRIAALLSAHGVRPGDAVAVSAARGAAQVAALYGVLAAGAAYVPVAVDQPVQRRTAILEQAGVTVVLTDDTGRFATAVPCDTIGEAAGADRTDTGDSAADSERADVAARTRGGLPVVAIADARQYDPAPVYQATGSDLAYVIFTSGSTGVPKGVEIEHRQAVNTLEDLRDRYELGVDDRVLAVAAVDFDLSVFDLFGVLGAGGSAVIVADEDRRDPHRWLALVREHGVTVWNTVPAMLDMLLTVAESGPGLSPALRLALVSGDWVGLDLPGRLAALSEHCRLVALGGATEAAIWSNYFEVESVDPQWSSIPYGRPLRNQRFRVVDENGRDRPDWVPGELLIGGAGVARGYRGRPDLTAASFFDDGDTRWYRTGDLGRYRSDGVLEFLGRADRQVKIRGHRVELGEIEQAITTHPDIRRAFALAVGERAQARLIAFIEPALPGDISTFLADRIPAVWMPDLIALPDPPLTGNGKIDHAALVRRAEAETAAGAGTATGEPVRSGLETRIGQIWRDVLGGDLPDRNANFFGAGGDSLSATRLVGRLSRELGITFTLREFFTDPTIAGLGRNRSEADIATPAEQLRSLAAVPALSADTAHRLDPFGLTDIQVAYWLGRSQDFDLGGIGAQLYFEYDWPGLDVDRLERAWNRVLARHAMLRAVVGADGRQRVLPGTPVHRIPVVEADGDFDRVAAGLRDEMAGGVLDAAAGPLFDIRVLREGRRSRVCVVFDSLVVDGLSALVLLAEWTRWYADPALEMAPLAIEFRDYVLGCAPSDSEVAAALSYWRGRSAELPPGPQLPLRVLPALVERPRFVRREARLDPGTWHGIVARARGFGVTPSVVLLACYTWVLGGWSAQRDLTVTLTRFDRRDVHPDVMRVVGDFSSLLLVADRPVEHETWLERVRRLQEQLWSDLDHQQVSAIRVLRELARDSAVPAEPVPVVFTSMLGVDDELARSVRWPDFTRTQTPQVWLDHQVIELPDGLLLSWDSVDELFPDGLVEDMFGVYHRLLSRLGEVDWEQPLEAVSPVLPAGQQAVRDQVNDTAGPQPVREPSSGEHTSAGGRASESARLLHTAMFDLAVTDPGRTALVDGDTTVSFGALAERSRRIAALLLAHGVRPGDAVAVSAARGAAQVAALYGVLAAGAAYVPVAVDQPVRRRTAILEQAGVSAVLTDDIGRFVTAARRDDAGASVQVSDQADPVGPGADLECAGTRGPGAERIDTSGAGVVAEHVGGNGVAGDGMTRDAEPRAGGVPVLALADARHYEPAPVYRGSGADLAYVIFTSGSTGTPKGVEVEHDSAVNTLVDLQDRYDLGGRDRVLAVAAVDFDLSVFDLFGVLGAGGSAVIVPDEDRRDPHRWLTLVRQHGVTVWNTVPAMLDMLLTVAESGPDPVPSLRLVLVSGDWVGLDLPGRLEGLSENCRFVALGGATEAAIWSNFFEVETVDPQWSSIPYGRPLRNQRFRVVDENGRDRPDWVPGELLIGGAGVARGYRGRPDLTAASFFDDGGVRWYRTGDLGRYRSDGVLEFLGRVDRQVKIRGHRVELGEIEQAITAHPAVRRAFALAVGERAHTRLVAFVEPEAPTGPAADRPDPSELPEDLPGFLADRIPPAWMPELIPLLDPPLTGNGKVDHAALALRAETIASAASSEPSEPIRPGLETRMAQIWADTLGSAPPDRHTSFFGAGGDSLSATRLVGRLDRELGITVTLREFFTTPTIAGLGNNQPHTGIDLEEGAL</sequence>
<protein>
    <recommendedName>
        <fullName evidence="4">Phenyloxazoline synthase MbtB</fullName>
    </recommendedName>
    <alternativeName>
        <fullName evidence="8">Mycobactin synthetase protein B</fullName>
    </alternativeName>
</protein>
<dbReference type="InterPro" id="IPR020806">
    <property type="entry name" value="PKS_PP-bd"/>
</dbReference>
<evidence type="ECO:0000256" key="7">
    <source>
        <dbReference type="ARBA" id="ARBA00022598"/>
    </source>
</evidence>
<keyword evidence="7" id="KW-0436">Ligase</keyword>
<evidence type="ECO:0000313" key="11">
    <source>
        <dbReference type="EMBL" id="MEV0362440.1"/>
    </source>
</evidence>
<dbReference type="PROSITE" id="PS50075">
    <property type="entry name" value="CARRIER"/>
    <property type="match status" value="4"/>
</dbReference>
<dbReference type="PANTHER" id="PTHR45527:SF10">
    <property type="entry name" value="PYOCHELIN SYNTHASE PCHF"/>
    <property type="match status" value="1"/>
</dbReference>
<dbReference type="CDD" id="cd12114">
    <property type="entry name" value="A_NRPS_TlmIV_like"/>
    <property type="match status" value="1"/>
</dbReference>
<dbReference type="Pfam" id="PF13193">
    <property type="entry name" value="AMP-binding_C"/>
    <property type="match status" value="2"/>
</dbReference>
<evidence type="ECO:0000256" key="5">
    <source>
        <dbReference type="ARBA" id="ARBA00022450"/>
    </source>
</evidence>
<proteinExistence type="inferred from homology"/>
<evidence type="ECO:0000313" key="12">
    <source>
        <dbReference type="Proteomes" id="UP001551658"/>
    </source>
</evidence>
<dbReference type="InterPro" id="IPR045851">
    <property type="entry name" value="AMP-bd_C_sf"/>
</dbReference>
<dbReference type="InterPro" id="IPR042099">
    <property type="entry name" value="ANL_N_sf"/>
</dbReference>
<keyword evidence="5" id="KW-0596">Phosphopantetheine</keyword>
<evidence type="ECO:0000259" key="10">
    <source>
        <dbReference type="PROSITE" id="PS50075"/>
    </source>
</evidence>
<dbReference type="RefSeq" id="WP_357974909.1">
    <property type="nucleotide sequence ID" value="NZ_JBFAIH010000002.1"/>
</dbReference>
<feature type="region of interest" description="Disordered" evidence="9">
    <location>
        <begin position="2676"/>
        <end position="2701"/>
    </location>
</feature>
<accession>A0ABV3F443</accession>
<dbReference type="PROSITE" id="PS00455">
    <property type="entry name" value="AMP_BINDING"/>
    <property type="match status" value="3"/>
</dbReference>
<evidence type="ECO:0000256" key="6">
    <source>
        <dbReference type="ARBA" id="ARBA00022553"/>
    </source>
</evidence>
<feature type="domain" description="Carrier" evidence="10">
    <location>
        <begin position="1069"/>
        <end position="1144"/>
    </location>
</feature>
<keyword evidence="12" id="KW-1185">Reference proteome</keyword>
<comment type="similarity">
    <text evidence="3">Belongs to the ATP-dependent AMP-binding enzyme family. MbtB subfamily.</text>
</comment>
<organism evidence="11 12">
    <name type="scientific">Nocardia fusca</name>
    <dbReference type="NCBI Taxonomy" id="941183"/>
    <lineage>
        <taxon>Bacteria</taxon>
        <taxon>Bacillati</taxon>
        <taxon>Actinomycetota</taxon>
        <taxon>Actinomycetes</taxon>
        <taxon>Mycobacteriales</taxon>
        <taxon>Nocardiaceae</taxon>
        <taxon>Nocardia</taxon>
    </lineage>
</organism>
<dbReference type="SUPFAM" id="SSF52777">
    <property type="entry name" value="CoA-dependent acyltransferases"/>
    <property type="match status" value="6"/>
</dbReference>
<evidence type="ECO:0000256" key="1">
    <source>
        <dbReference type="ARBA" id="ARBA00001957"/>
    </source>
</evidence>
<gene>
    <name evidence="11" type="ORF">AB0H72_07030</name>
</gene>
<feature type="domain" description="Carrier" evidence="10">
    <location>
        <begin position="3286"/>
        <end position="3361"/>
    </location>
</feature>
<evidence type="ECO:0000256" key="2">
    <source>
        <dbReference type="ARBA" id="ARBA00005102"/>
    </source>
</evidence>
<dbReference type="InterPro" id="IPR009081">
    <property type="entry name" value="PP-bd_ACP"/>
</dbReference>
<dbReference type="SMART" id="SM00823">
    <property type="entry name" value="PKS_PP"/>
    <property type="match status" value="3"/>
</dbReference>
<dbReference type="InterPro" id="IPR006162">
    <property type="entry name" value="Ppantetheine_attach_site"/>
</dbReference>
<dbReference type="SUPFAM" id="SSF47336">
    <property type="entry name" value="ACP-like"/>
    <property type="match status" value="4"/>
</dbReference>
<dbReference type="NCBIfam" id="NF003417">
    <property type="entry name" value="PRK04813.1"/>
    <property type="match status" value="5"/>
</dbReference>
<dbReference type="Gene3D" id="3.40.50.980">
    <property type="match status" value="2"/>
</dbReference>
<feature type="region of interest" description="Disordered" evidence="9">
    <location>
        <begin position="3211"/>
        <end position="3232"/>
    </location>
</feature>
<dbReference type="InterPro" id="IPR000873">
    <property type="entry name" value="AMP-dep_synth/lig_dom"/>
</dbReference>
<feature type="domain" description="Carrier" evidence="10">
    <location>
        <begin position="2139"/>
        <end position="2214"/>
    </location>
</feature>
<dbReference type="InterPro" id="IPR001242">
    <property type="entry name" value="Condensation_dom"/>
</dbReference>
<feature type="domain" description="Carrier" evidence="10">
    <location>
        <begin position="16"/>
        <end position="92"/>
    </location>
</feature>
<reference evidence="11 12" key="1">
    <citation type="submission" date="2024-06" db="EMBL/GenBank/DDBJ databases">
        <title>The Natural Products Discovery Center: Release of the First 8490 Sequenced Strains for Exploring Actinobacteria Biosynthetic Diversity.</title>
        <authorList>
            <person name="Kalkreuter E."/>
            <person name="Kautsar S.A."/>
            <person name="Yang D."/>
            <person name="Bader C.D."/>
            <person name="Teijaro C.N."/>
            <person name="Fluegel L."/>
            <person name="Davis C.M."/>
            <person name="Simpson J.R."/>
            <person name="Lauterbach L."/>
            <person name="Steele A.D."/>
            <person name="Gui C."/>
            <person name="Meng S."/>
            <person name="Li G."/>
            <person name="Viehrig K."/>
            <person name="Ye F."/>
            <person name="Su P."/>
            <person name="Kiefer A.F."/>
            <person name="Nichols A."/>
            <person name="Cepeda A.J."/>
            <person name="Yan W."/>
            <person name="Fan B."/>
            <person name="Jiang Y."/>
            <person name="Adhikari A."/>
            <person name="Zheng C.-J."/>
            <person name="Schuster L."/>
            <person name="Cowan T.M."/>
            <person name="Smanski M.J."/>
            <person name="Chevrette M.G."/>
            <person name="De Carvalho L.P.S."/>
            <person name="Shen B."/>
        </authorList>
    </citation>
    <scope>NUCLEOTIDE SEQUENCE [LARGE SCALE GENOMIC DNA]</scope>
    <source>
        <strain evidence="11 12">NPDC050671</strain>
    </source>
</reference>
<dbReference type="InterPro" id="IPR023213">
    <property type="entry name" value="CAT-like_dom_sf"/>
</dbReference>
<dbReference type="Pfam" id="PF00668">
    <property type="entry name" value="Condensation"/>
    <property type="match status" value="3"/>
</dbReference>
<evidence type="ECO:0000256" key="9">
    <source>
        <dbReference type="SAM" id="MobiDB-lite"/>
    </source>
</evidence>
<dbReference type="Pfam" id="PF00550">
    <property type="entry name" value="PP-binding"/>
    <property type="match status" value="4"/>
</dbReference>
<comment type="pathway">
    <text evidence="2">Siderophore biosynthesis; mycobactin biosynthesis.</text>
</comment>
<dbReference type="InterPro" id="IPR020845">
    <property type="entry name" value="AMP-binding_CS"/>
</dbReference>
<name>A0ABV3F443_9NOCA</name>
<keyword evidence="6" id="KW-0597">Phosphoprotein</keyword>
<dbReference type="NCBIfam" id="TIGR01733">
    <property type="entry name" value="AA-adenyl-dom"/>
    <property type="match status" value="3"/>
</dbReference>
<dbReference type="Gene3D" id="3.30.559.10">
    <property type="entry name" value="Chloramphenicol acetyltransferase-like domain"/>
    <property type="match status" value="3"/>
</dbReference>
<dbReference type="InterPro" id="IPR036736">
    <property type="entry name" value="ACP-like_sf"/>
</dbReference>
<dbReference type="Proteomes" id="UP001551658">
    <property type="component" value="Unassembled WGS sequence"/>
</dbReference>
<dbReference type="InterPro" id="IPR025110">
    <property type="entry name" value="AMP-bd_C"/>
</dbReference>
<dbReference type="Gene3D" id="1.10.1200.10">
    <property type="entry name" value="ACP-like"/>
    <property type="match status" value="4"/>
</dbReference>
<comment type="caution">
    <text evidence="11">The sequence shown here is derived from an EMBL/GenBank/DDBJ whole genome shotgun (WGS) entry which is preliminary data.</text>
</comment>
<dbReference type="Gene3D" id="3.40.50.12780">
    <property type="entry name" value="N-terminal domain of ligase-like"/>
    <property type="match status" value="3"/>
</dbReference>
<evidence type="ECO:0000256" key="4">
    <source>
        <dbReference type="ARBA" id="ARBA00016743"/>
    </source>
</evidence>
<dbReference type="SUPFAM" id="SSF56801">
    <property type="entry name" value="Acetyl-CoA synthetase-like"/>
    <property type="match status" value="3"/>
</dbReference>
<comment type="cofactor">
    <cofactor evidence="1">
        <name>pantetheine 4'-phosphate</name>
        <dbReference type="ChEBI" id="CHEBI:47942"/>
    </cofactor>
</comment>
<dbReference type="Pfam" id="PF00501">
    <property type="entry name" value="AMP-binding"/>
    <property type="match status" value="3"/>
</dbReference>
<dbReference type="PANTHER" id="PTHR45527">
    <property type="entry name" value="NONRIBOSOMAL PEPTIDE SYNTHETASE"/>
    <property type="match status" value="1"/>
</dbReference>
<dbReference type="EMBL" id="JBFAIH010000002">
    <property type="protein sequence ID" value="MEV0362440.1"/>
    <property type="molecule type" value="Genomic_DNA"/>
</dbReference>
<evidence type="ECO:0000256" key="3">
    <source>
        <dbReference type="ARBA" id="ARBA00007380"/>
    </source>
</evidence>
<dbReference type="InterPro" id="IPR057737">
    <property type="entry name" value="Condensation_MtbB-like"/>
</dbReference>